<keyword evidence="1" id="KW-0812">Transmembrane</keyword>
<evidence type="ECO:0000313" key="5">
    <source>
        <dbReference type="Proteomes" id="UP000594979"/>
    </source>
</evidence>
<evidence type="ECO:0000313" key="4">
    <source>
        <dbReference type="Proteomes" id="UP000216867"/>
    </source>
</evidence>
<sequence>MRRMAAGANRTGLFIIGLILLLGGAFVALFGLGLLAGILPGLDPSASLAPIADKFALPFSAIVAVVIAVVLAIIGIWWLSLQIPRKDAAKPLRLQQDARTGITSVTAAVVAEAVSDDLEATDGVEDSEVILRGTAKRPELIVHVDVDERADIDAVVADIAHRVAGNASRALGVPIAAMGLEIGIARSSNRKQREVTLA</sequence>
<feature type="transmembrane region" description="Helical" evidence="1">
    <location>
        <begin position="12"/>
        <end position="39"/>
    </location>
</feature>
<evidence type="ECO:0000313" key="2">
    <source>
        <dbReference type="EMBL" id="PAK96869.1"/>
    </source>
</evidence>
<keyword evidence="1" id="KW-0472">Membrane</keyword>
<protein>
    <submittedName>
        <fullName evidence="3">Alkaline shock response membrane anchor protein AmaP</fullName>
    </submittedName>
</protein>
<reference evidence="3 5" key="2">
    <citation type="submission" date="2020-12" db="EMBL/GenBank/DDBJ databases">
        <title>FDA dAtabase for Regulatory Grade micrObial Sequences (FDA-ARGOS): Supporting development and validation of Infectious Disease Dx tests.</title>
        <authorList>
            <person name="Sproer C."/>
            <person name="Gronow S."/>
            <person name="Severitt S."/>
            <person name="Schroder I."/>
            <person name="Tallon L."/>
            <person name="Sadzewicz L."/>
            <person name="Zhao X."/>
            <person name="Boylan J."/>
            <person name="Ott S."/>
            <person name="Bowen H."/>
            <person name="Vavikolanu K."/>
            <person name="Mehta A."/>
            <person name="Aluvathingal J."/>
            <person name="Nadendla S."/>
            <person name="Lowell S."/>
            <person name="Myers T."/>
            <person name="Yan Y."/>
            <person name="Sichtig H."/>
        </authorList>
    </citation>
    <scope>NUCLEOTIDE SEQUENCE [LARGE SCALE GENOMIC DNA]</scope>
    <source>
        <strain evidence="3 5">FDAARGOS_902</strain>
    </source>
</reference>
<evidence type="ECO:0000313" key="3">
    <source>
        <dbReference type="EMBL" id="QPS34210.1"/>
    </source>
</evidence>
<proteinExistence type="predicted"/>
<dbReference type="AlphaFoldDB" id="A0A269ZGW5"/>
<accession>A0A269ZGW5</accession>
<gene>
    <name evidence="2" type="ORF">B8X04_02910</name>
    <name evidence="3" type="ORF">I6G59_02430</name>
</gene>
<keyword evidence="1" id="KW-1133">Transmembrane helix</keyword>
<dbReference type="Proteomes" id="UP000216867">
    <property type="component" value="Unassembled WGS sequence"/>
</dbReference>
<dbReference type="KEGG" id="bcau:I6G59_02430"/>
<reference evidence="2 4" key="1">
    <citation type="submission" date="2017-04" db="EMBL/GenBank/DDBJ databases">
        <title>Kefir bacterial isolates.</title>
        <authorList>
            <person name="Kim Y."/>
            <person name="Blasche S."/>
            <person name="Patil K.R."/>
        </authorList>
    </citation>
    <scope>NUCLEOTIDE SEQUENCE [LARGE SCALE GENOMIC DNA]</scope>
    <source>
        <strain evidence="2 4">OG2</strain>
    </source>
</reference>
<dbReference type="Proteomes" id="UP000594979">
    <property type="component" value="Chromosome"/>
</dbReference>
<dbReference type="RefSeq" id="WP_095375395.1">
    <property type="nucleotide sequence ID" value="NZ_CP065682.1"/>
</dbReference>
<name>A0A269ZGW5_9MICO</name>
<dbReference type="EMBL" id="NCWY01000002">
    <property type="protein sequence ID" value="PAK96869.1"/>
    <property type="molecule type" value="Genomic_DNA"/>
</dbReference>
<evidence type="ECO:0000256" key="1">
    <source>
        <dbReference type="SAM" id="Phobius"/>
    </source>
</evidence>
<organism evidence="2 4">
    <name type="scientific">Brevibacterium casei</name>
    <dbReference type="NCBI Taxonomy" id="33889"/>
    <lineage>
        <taxon>Bacteria</taxon>
        <taxon>Bacillati</taxon>
        <taxon>Actinomycetota</taxon>
        <taxon>Actinomycetes</taxon>
        <taxon>Micrococcales</taxon>
        <taxon>Brevibacteriaceae</taxon>
        <taxon>Brevibacterium</taxon>
    </lineage>
</organism>
<feature type="transmembrane region" description="Helical" evidence="1">
    <location>
        <begin position="59"/>
        <end position="81"/>
    </location>
</feature>
<dbReference type="EMBL" id="CP065682">
    <property type="protein sequence ID" value="QPS34210.1"/>
    <property type="molecule type" value="Genomic_DNA"/>
</dbReference>